<dbReference type="VEuPathDB" id="FungiDB:YALI1_F04855g"/>
<gene>
    <name evidence="1" type="ORF">YALI1_F04855g</name>
</gene>
<dbReference type="RefSeq" id="XP_068139335.1">
    <property type="nucleotide sequence ID" value="XM_068283234.1"/>
</dbReference>
<evidence type="ECO:0000313" key="2">
    <source>
        <dbReference type="Proteomes" id="UP000182444"/>
    </source>
</evidence>
<dbReference type="EMBL" id="CP017558">
    <property type="protein sequence ID" value="AOW06588.1"/>
    <property type="molecule type" value="Genomic_DNA"/>
</dbReference>
<dbReference type="AlphaFoldDB" id="A0A1D8NLU4"/>
<name>A0A1D8NLU4_YARLL</name>
<dbReference type="GeneID" id="94583826"/>
<reference evidence="1 2" key="1">
    <citation type="journal article" date="2016" name="PLoS ONE">
        <title>Sequence Assembly of Yarrowia lipolytica Strain W29/CLIB89 Shows Transposable Element Diversity.</title>
        <authorList>
            <person name="Magnan C."/>
            <person name="Yu J."/>
            <person name="Chang I."/>
            <person name="Jahn E."/>
            <person name="Kanomata Y."/>
            <person name="Wu J."/>
            <person name="Zeller M."/>
            <person name="Oakes M."/>
            <person name="Baldi P."/>
            <person name="Sandmeyer S."/>
        </authorList>
    </citation>
    <scope>NUCLEOTIDE SEQUENCE [LARGE SCALE GENOMIC DNA]</scope>
    <source>
        <strain evidence="2">CLIB89(W29)</strain>
    </source>
</reference>
<protein>
    <submittedName>
        <fullName evidence="1">Uncharacterized protein</fullName>
    </submittedName>
</protein>
<organism evidence="1 2">
    <name type="scientific">Yarrowia lipolytica</name>
    <name type="common">Candida lipolytica</name>
    <dbReference type="NCBI Taxonomy" id="4952"/>
    <lineage>
        <taxon>Eukaryota</taxon>
        <taxon>Fungi</taxon>
        <taxon>Dikarya</taxon>
        <taxon>Ascomycota</taxon>
        <taxon>Saccharomycotina</taxon>
        <taxon>Dipodascomycetes</taxon>
        <taxon>Dipodascales</taxon>
        <taxon>Dipodascales incertae sedis</taxon>
        <taxon>Yarrowia</taxon>
    </lineage>
</organism>
<accession>A0A1D8NLU4</accession>
<evidence type="ECO:0000313" key="1">
    <source>
        <dbReference type="EMBL" id="AOW06588.1"/>
    </source>
</evidence>
<sequence>MTGATGAGGVELFTHMAYRLERERERERETKKHYPPSIRHCRYPPTTIYVQYVRTVLALLVAPVTDMTHKGRWNGEIERGNCGKLAEKECPGGVSLAESTSGVSNLPAAFRIY</sequence>
<proteinExistence type="predicted"/>
<dbReference type="Proteomes" id="UP000182444">
    <property type="component" value="Chromosome 1F"/>
</dbReference>